<name>B2GJG5_KOCRD</name>
<feature type="region of interest" description="Disordered" evidence="1">
    <location>
        <begin position="191"/>
        <end position="264"/>
    </location>
</feature>
<dbReference type="Pfam" id="PF00293">
    <property type="entry name" value="NUDIX"/>
    <property type="match status" value="1"/>
</dbReference>
<evidence type="ECO:0000256" key="1">
    <source>
        <dbReference type="SAM" id="MobiDB-lite"/>
    </source>
</evidence>
<dbReference type="Pfam" id="PF21906">
    <property type="entry name" value="WHD_NrtR"/>
    <property type="match status" value="1"/>
</dbReference>
<dbReference type="eggNOG" id="COG4111">
    <property type="taxonomic scope" value="Bacteria"/>
</dbReference>
<gene>
    <name evidence="3" type="ordered locus">KRH_00470</name>
</gene>
<dbReference type="Gene3D" id="3.90.79.10">
    <property type="entry name" value="Nucleoside Triphosphate Pyrophosphohydrolase"/>
    <property type="match status" value="1"/>
</dbReference>
<keyword evidence="4" id="KW-1185">Reference proteome</keyword>
<dbReference type="PROSITE" id="PS51462">
    <property type="entry name" value="NUDIX"/>
    <property type="match status" value="1"/>
</dbReference>
<reference evidence="3 4" key="1">
    <citation type="journal article" date="2008" name="J. Bacteriol.">
        <title>Complete genome sequence of the soil actinomycete Kocuria rhizophila.</title>
        <authorList>
            <person name="Takarada H."/>
            <person name="Sekine M."/>
            <person name="Kosugi H."/>
            <person name="Matsuo Y."/>
            <person name="Fujisawa T."/>
            <person name="Omata S."/>
            <person name="Kishi E."/>
            <person name="Shimizu A."/>
            <person name="Tsukatani N."/>
            <person name="Tanikawa S."/>
            <person name="Fujita N."/>
            <person name="Harayama S."/>
        </authorList>
    </citation>
    <scope>NUCLEOTIDE SEQUENCE [LARGE SCALE GENOMIC DNA]</scope>
    <source>
        <strain evidence="4">ATCC 9341 / DSM 348 / NBRC 103217 / DC2201</strain>
    </source>
</reference>
<dbReference type="SUPFAM" id="SSF55811">
    <property type="entry name" value="Nudix"/>
    <property type="match status" value="1"/>
</dbReference>
<feature type="domain" description="Nudix hydrolase" evidence="2">
    <location>
        <begin position="7"/>
        <end position="147"/>
    </location>
</feature>
<dbReference type="EMBL" id="AP009152">
    <property type="protein sequence ID" value="BAG28394.1"/>
    <property type="molecule type" value="Genomic_DNA"/>
</dbReference>
<dbReference type="HOGENOM" id="CLU_037162_3_2_11"/>
<evidence type="ECO:0000313" key="3">
    <source>
        <dbReference type="EMBL" id="BAG28394.1"/>
    </source>
</evidence>
<dbReference type="SUPFAM" id="SSF46785">
    <property type="entry name" value="Winged helix' DNA-binding domain"/>
    <property type="match status" value="1"/>
</dbReference>
<organism evidence="3 4">
    <name type="scientific">Kocuria rhizophila (strain ATCC 9341 / DSM 348 / NBRC 103217 / DC2201)</name>
    <dbReference type="NCBI Taxonomy" id="378753"/>
    <lineage>
        <taxon>Bacteria</taxon>
        <taxon>Bacillati</taxon>
        <taxon>Actinomycetota</taxon>
        <taxon>Actinomycetes</taxon>
        <taxon>Micrococcales</taxon>
        <taxon>Micrococcaceae</taxon>
        <taxon>Kocuria</taxon>
    </lineage>
</organism>
<dbReference type="Proteomes" id="UP000008838">
    <property type="component" value="Chromosome"/>
</dbReference>
<protein>
    <recommendedName>
        <fullName evidence="2">Nudix hydrolase domain-containing protein</fullName>
    </recommendedName>
</protein>
<dbReference type="InterPro" id="IPR000086">
    <property type="entry name" value="NUDIX_hydrolase_dom"/>
</dbReference>
<dbReference type="Gene3D" id="1.10.10.10">
    <property type="entry name" value="Winged helix-like DNA-binding domain superfamily/Winged helix DNA-binding domain"/>
    <property type="match status" value="1"/>
</dbReference>
<evidence type="ECO:0000259" key="2">
    <source>
        <dbReference type="PROSITE" id="PS51462"/>
    </source>
</evidence>
<proteinExistence type="predicted"/>
<evidence type="ECO:0000313" key="4">
    <source>
        <dbReference type="Proteomes" id="UP000008838"/>
    </source>
</evidence>
<dbReference type="InterPro" id="IPR054105">
    <property type="entry name" value="WHD_NrtR"/>
</dbReference>
<dbReference type="CDD" id="cd18873">
    <property type="entry name" value="NUDIX_NadM_like"/>
    <property type="match status" value="1"/>
</dbReference>
<accession>B2GJG5</accession>
<feature type="compositionally biased region" description="Pro residues" evidence="1">
    <location>
        <begin position="241"/>
        <end position="256"/>
    </location>
</feature>
<sequence length="264" mass="28559">MAMGTPCTSIAVSTVIFTVRPTGPDGRHELRLPLVRRIRDPHRHRWALPGGPLSEDEGLEDSAAAYLRLTTGLDAAHLEQLATFGGLTRSQGADERVVTVVYWAALSPREAAAGEDDLNVTWLQATDLPPLAFDHSLVVAHALDRLRDRIADPTVARSFLPDSFTIAQLREVHEAILGRAVDAPNFRRHALRSGRLQDTGQRVSGTPHRPPALYRFTEDTAPDFTRSGPHAAERPGHASSPSPPGPSSLPSPPSPESPTSQETP</sequence>
<dbReference type="PANTHER" id="PTHR43736">
    <property type="entry name" value="ADP-RIBOSE PYROPHOSPHATASE"/>
    <property type="match status" value="1"/>
</dbReference>
<dbReference type="STRING" id="378753.KRH_00470"/>
<dbReference type="InterPro" id="IPR036390">
    <property type="entry name" value="WH_DNA-bd_sf"/>
</dbReference>
<dbReference type="InterPro" id="IPR036388">
    <property type="entry name" value="WH-like_DNA-bd_sf"/>
</dbReference>
<dbReference type="KEGG" id="krh:KRH_00470"/>
<dbReference type="PANTHER" id="PTHR43736:SF4">
    <property type="entry name" value="SLR1690 PROTEIN"/>
    <property type="match status" value="1"/>
</dbReference>
<dbReference type="AlphaFoldDB" id="B2GJG5"/>
<dbReference type="InterPro" id="IPR015797">
    <property type="entry name" value="NUDIX_hydrolase-like_dom_sf"/>
</dbReference>